<evidence type="ECO:0000313" key="2">
    <source>
        <dbReference type="Proteomes" id="UP000053797"/>
    </source>
</evidence>
<sequence length="260" mass="29241">MSITEIEMTLPTSQTHRTIRIHRPPHLDPSEALPVIYMHDGQNVFSGETASFGKGWEIHLALQQTQIPAMVVAIDSPEDGMDRYDDYAPWSDEALLMRTAYPSHRKSIGGNGKVYMDWIIRELKPYIDANYATRPDDTTMIGSSMGGVISLYGLFAYPEVITRVAALSTAGWANFSSLLEFIERSPSLSATHRCYMDVGTKEVSGPMTETDYLHTNDVLARAVEQKLTQSRYTIIPEAIHHETAWAERLPDILRYLFPSS</sequence>
<proteinExistence type="predicted"/>
<dbReference type="EMBL" id="LNQL01000004">
    <property type="protein sequence ID" value="KSU48439.1"/>
    <property type="molecule type" value="Genomic_DNA"/>
</dbReference>
<dbReference type="InterPro" id="IPR029058">
    <property type="entry name" value="AB_hydrolase_fold"/>
</dbReference>
<dbReference type="AlphaFoldDB" id="A0A0V8GDT0"/>
<dbReference type="Gene3D" id="3.40.50.1820">
    <property type="entry name" value="alpha/beta hydrolase"/>
    <property type="match status" value="1"/>
</dbReference>
<dbReference type="Pfam" id="PF00756">
    <property type="entry name" value="Esterase"/>
    <property type="match status" value="1"/>
</dbReference>
<dbReference type="PANTHER" id="PTHR48098">
    <property type="entry name" value="ENTEROCHELIN ESTERASE-RELATED"/>
    <property type="match status" value="1"/>
</dbReference>
<name>A0A0V8GDT0_9BACL</name>
<dbReference type="Proteomes" id="UP000053797">
    <property type="component" value="Unassembled WGS sequence"/>
</dbReference>
<dbReference type="InterPro" id="IPR000801">
    <property type="entry name" value="Esterase-like"/>
</dbReference>
<dbReference type="InterPro" id="IPR050583">
    <property type="entry name" value="Mycobacterial_A85_antigen"/>
</dbReference>
<accession>A0A0V8GDT0</accession>
<dbReference type="PANTHER" id="PTHR48098:SF6">
    <property type="entry name" value="FERRI-BACILLIBACTIN ESTERASE BESA"/>
    <property type="match status" value="1"/>
</dbReference>
<comment type="caution">
    <text evidence="1">The sequence shown here is derived from an EMBL/GenBank/DDBJ whole genome shotgun (WGS) entry which is preliminary data.</text>
</comment>
<protein>
    <submittedName>
        <fullName evidence="1">Esterase</fullName>
    </submittedName>
</protein>
<reference evidence="1 2" key="1">
    <citation type="journal article" date="2015" name="Int. J. Syst. Evol. Microbiol.">
        <title>Exiguobacterium enclense sp. nov., isolated from sediment.</title>
        <authorList>
            <person name="Dastager S.G."/>
            <person name="Mawlankar R."/>
            <person name="Sonalkar V.V."/>
            <person name="Thorat M.N."/>
            <person name="Mual P."/>
            <person name="Verma A."/>
            <person name="Krishnamurthi S."/>
            <person name="Tang S.K."/>
            <person name="Li W.J."/>
        </authorList>
    </citation>
    <scope>NUCLEOTIDE SEQUENCE [LARGE SCALE GENOMIC DNA]</scope>
    <source>
        <strain evidence="1 2">NIO-1109</strain>
    </source>
</reference>
<dbReference type="OrthoDB" id="9784036at2"/>
<organism evidence="1 2">
    <name type="scientific">Exiguobacterium indicum</name>
    <dbReference type="NCBI Taxonomy" id="296995"/>
    <lineage>
        <taxon>Bacteria</taxon>
        <taxon>Bacillati</taxon>
        <taxon>Bacillota</taxon>
        <taxon>Bacilli</taxon>
        <taxon>Bacillales</taxon>
        <taxon>Bacillales Family XII. Incertae Sedis</taxon>
        <taxon>Exiguobacterium</taxon>
    </lineage>
</organism>
<evidence type="ECO:0000313" key="1">
    <source>
        <dbReference type="EMBL" id="KSU48439.1"/>
    </source>
</evidence>
<dbReference type="SUPFAM" id="SSF53474">
    <property type="entry name" value="alpha/beta-Hydrolases"/>
    <property type="match status" value="1"/>
</dbReference>
<gene>
    <name evidence="1" type="ORF">AS033_12520</name>
</gene>